<name>A0A498J368_MALDO</name>
<reference evidence="1 2" key="1">
    <citation type="submission" date="2018-10" db="EMBL/GenBank/DDBJ databases">
        <title>A high-quality apple genome assembly.</title>
        <authorList>
            <person name="Hu J."/>
        </authorList>
    </citation>
    <scope>NUCLEOTIDE SEQUENCE [LARGE SCALE GENOMIC DNA]</scope>
    <source>
        <strain evidence="2">cv. HFTH1</strain>
        <tissue evidence="1">Young leaf</tissue>
    </source>
</reference>
<protein>
    <submittedName>
        <fullName evidence="1">Uncharacterized protein</fullName>
    </submittedName>
</protein>
<gene>
    <name evidence="1" type="ORF">DVH24_032277</name>
</gene>
<evidence type="ECO:0000313" key="1">
    <source>
        <dbReference type="EMBL" id="RXH89920.1"/>
    </source>
</evidence>
<dbReference type="Proteomes" id="UP000290289">
    <property type="component" value="Chromosome 9"/>
</dbReference>
<accession>A0A498J368</accession>
<dbReference type="AlphaFoldDB" id="A0A498J368"/>
<sequence>MEDDSSNDEQLSVKRIAMKENETKEAKAFGIIHKAVSDEIFLNLKLGDIHSSAGYSTIGILS</sequence>
<comment type="caution">
    <text evidence="1">The sequence shown here is derived from an EMBL/GenBank/DDBJ whole genome shotgun (WGS) entry which is preliminary data.</text>
</comment>
<dbReference type="EMBL" id="RDQH01000335">
    <property type="protein sequence ID" value="RXH89920.1"/>
    <property type="molecule type" value="Genomic_DNA"/>
</dbReference>
<proteinExistence type="predicted"/>
<keyword evidence="2" id="KW-1185">Reference proteome</keyword>
<organism evidence="1 2">
    <name type="scientific">Malus domestica</name>
    <name type="common">Apple</name>
    <name type="synonym">Pyrus malus</name>
    <dbReference type="NCBI Taxonomy" id="3750"/>
    <lineage>
        <taxon>Eukaryota</taxon>
        <taxon>Viridiplantae</taxon>
        <taxon>Streptophyta</taxon>
        <taxon>Embryophyta</taxon>
        <taxon>Tracheophyta</taxon>
        <taxon>Spermatophyta</taxon>
        <taxon>Magnoliopsida</taxon>
        <taxon>eudicotyledons</taxon>
        <taxon>Gunneridae</taxon>
        <taxon>Pentapetalae</taxon>
        <taxon>rosids</taxon>
        <taxon>fabids</taxon>
        <taxon>Rosales</taxon>
        <taxon>Rosaceae</taxon>
        <taxon>Amygdaloideae</taxon>
        <taxon>Maleae</taxon>
        <taxon>Malus</taxon>
    </lineage>
</organism>
<evidence type="ECO:0000313" key="2">
    <source>
        <dbReference type="Proteomes" id="UP000290289"/>
    </source>
</evidence>